<feature type="region of interest" description="Disordered" evidence="4">
    <location>
        <begin position="616"/>
        <end position="644"/>
    </location>
</feature>
<dbReference type="InterPro" id="IPR008928">
    <property type="entry name" value="6-hairpin_glycosidase_sf"/>
</dbReference>
<keyword evidence="5" id="KW-0732">Signal</keyword>
<protein>
    <recommendedName>
        <fullName evidence="2">alpha-L-rhamnosidase</fullName>
        <ecNumber evidence="2">3.2.1.40</ecNumber>
    </recommendedName>
</protein>
<dbReference type="EMBL" id="CAVNYO010000328">
    <property type="protein sequence ID" value="CAK5273346.1"/>
    <property type="molecule type" value="Genomic_DNA"/>
</dbReference>
<name>A0AAD2HE95_9AGAR</name>
<evidence type="ECO:0000256" key="2">
    <source>
        <dbReference type="ARBA" id="ARBA00012652"/>
    </source>
</evidence>
<feature type="domain" description="Alpha-L-rhamnosidase six-hairpin glycosidase" evidence="8">
    <location>
        <begin position="534"/>
        <end position="610"/>
    </location>
</feature>
<evidence type="ECO:0000259" key="9">
    <source>
        <dbReference type="Pfam" id="PF17390"/>
    </source>
</evidence>
<evidence type="ECO:0000256" key="4">
    <source>
        <dbReference type="SAM" id="MobiDB-lite"/>
    </source>
</evidence>
<dbReference type="GO" id="GO:0030596">
    <property type="term" value="F:alpha-L-rhamnosidase activity"/>
    <property type="evidence" value="ECO:0007669"/>
    <property type="project" value="UniProtKB-EC"/>
</dbReference>
<dbReference type="Pfam" id="PF17390">
    <property type="entry name" value="Bac_rhamnosid_C"/>
    <property type="match status" value="1"/>
</dbReference>
<organism evidence="10 11">
    <name type="scientific">Mycena citricolor</name>
    <dbReference type="NCBI Taxonomy" id="2018698"/>
    <lineage>
        <taxon>Eukaryota</taxon>
        <taxon>Fungi</taxon>
        <taxon>Dikarya</taxon>
        <taxon>Basidiomycota</taxon>
        <taxon>Agaricomycotina</taxon>
        <taxon>Agaricomycetes</taxon>
        <taxon>Agaricomycetidae</taxon>
        <taxon>Agaricales</taxon>
        <taxon>Marasmiineae</taxon>
        <taxon>Mycenaceae</taxon>
        <taxon>Mycena</taxon>
    </lineage>
</organism>
<dbReference type="GO" id="GO:0005975">
    <property type="term" value="P:carbohydrate metabolic process"/>
    <property type="evidence" value="ECO:0007669"/>
    <property type="project" value="InterPro"/>
</dbReference>
<gene>
    <name evidence="10" type="ORF">MYCIT1_LOCUS19763</name>
</gene>
<comment type="caution">
    <text evidence="10">The sequence shown here is derived from an EMBL/GenBank/DDBJ whole genome shotgun (WGS) entry which is preliminary data.</text>
</comment>
<keyword evidence="3" id="KW-0378">Hydrolase</keyword>
<evidence type="ECO:0000256" key="3">
    <source>
        <dbReference type="ARBA" id="ARBA00022801"/>
    </source>
</evidence>
<feature type="chain" id="PRO_5042157115" description="alpha-L-rhamnosidase" evidence="5">
    <location>
        <begin position="25"/>
        <end position="908"/>
    </location>
</feature>
<dbReference type="InterPro" id="IPR016007">
    <property type="entry name" value="Alpha_rhamnosid"/>
</dbReference>
<feature type="domain" description="Alpha-L-rhamnosidase C-terminal" evidence="9">
    <location>
        <begin position="669"/>
        <end position="736"/>
    </location>
</feature>
<dbReference type="PANTHER" id="PTHR33307">
    <property type="entry name" value="ALPHA-RHAMNOSIDASE (EUROFUNG)"/>
    <property type="match status" value="1"/>
</dbReference>
<dbReference type="Gene3D" id="1.50.10.10">
    <property type="match status" value="2"/>
</dbReference>
<feature type="domain" description="Alpha-L-rhamnosidase six-hairpin glycosidase" evidence="8">
    <location>
        <begin position="393"/>
        <end position="479"/>
    </location>
</feature>
<dbReference type="Gene3D" id="2.60.420.10">
    <property type="entry name" value="Maltose phosphorylase, domain 3"/>
    <property type="match status" value="1"/>
</dbReference>
<feature type="signal peptide" evidence="5">
    <location>
        <begin position="1"/>
        <end position="24"/>
    </location>
</feature>
<dbReference type="SUPFAM" id="SSF48208">
    <property type="entry name" value="Six-hairpin glycosidases"/>
    <property type="match status" value="1"/>
</dbReference>
<proteinExistence type="predicted"/>
<feature type="domain" description="Alpha-L-rhamnosidase concanavalin-like" evidence="6">
    <location>
        <begin position="306"/>
        <end position="381"/>
    </location>
</feature>
<dbReference type="Pfam" id="PF05592">
    <property type="entry name" value="Bac_rhamnosid"/>
    <property type="match status" value="1"/>
</dbReference>
<evidence type="ECO:0000256" key="1">
    <source>
        <dbReference type="ARBA" id="ARBA00001445"/>
    </source>
</evidence>
<dbReference type="InterPro" id="IPR035396">
    <property type="entry name" value="Bac_rhamnosid6H"/>
</dbReference>
<feature type="region of interest" description="Disordered" evidence="4">
    <location>
        <begin position="816"/>
        <end position="857"/>
    </location>
</feature>
<dbReference type="PANTHER" id="PTHR33307:SF6">
    <property type="entry name" value="ALPHA-RHAMNOSIDASE (EUROFUNG)-RELATED"/>
    <property type="match status" value="1"/>
</dbReference>
<dbReference type="Pfam" id="PF17389">
    <property type="entry name" value="Bac_rhamnosid6H"/>
    <property type="match status" value="2"/>
</dbReference>
<dbReference type="InterPro" id="IPR012341">
    <property type="entry name" value="6hp_glycosidase-like_sf"/>
</dbReference>
<sequence length="908" mass="100138">MKKQLLYGIGLLLAGCLGMMQAAGRQAPAADLRIEGLRCEYATDPIGLDVRRRSSAGAPNRNGGAYYNPLTRSSSPGRKKNWHRTTAFGTAAESNRPDRRASATKAPHSRARNATTGKYASGQPTEDKATGRRRDRSKWDARRKGLGIGLDRQKEVEKARLYISGLGYYEMYINNRKVGDHVLDPAQSSYDKRVYYASYDVKDYLSQENVLLVAVAPGWYGMPKLRMQMEIAYTDGSATTLTANHLRAVTTGPTVYSTVFDGELYDARLEAPDIYKPFVPAGLMNKDWGLAHIADSPGGKMIITEPKPGVYVFDTEQNLAGWASLTVEGERGREITLKFAETLYDDGLGEGVETWEPKFTYHGFRYVQVEGLPHAPKVGDIRVKIVRNAVAPVGKFHCSNELLNRIHRWSWPPKRATCTACRPTPQRDERMGWLNDLTVRIEQAVYNFDFSRFYAKFIDDIADTQHEDGTITCVAPYRFGARPADPLLRRLVAADPFAAAPGSAVSRGHSGPVDVDRLPVLLRLDAFENGGTDGHDSDKARYAQLAERTAEAFNRTYWNEQTGGYAANNQAANSFALFLGIVDETRIPRVVKNLADDVEKHDYHLTTGNLRPIPVGDTCSRTARRRCGSDGNTPPRRDELAQPPDDGFDRLVVLQIPAGNRARRRTSRFRPFTIHPYVVDDLEFAEGEFNSVKGMIRSGWSKKNGVLSLNVTIPANSVATVYVPSSRVGSITESGKNAAKAPSVRFLGEQDGCGVFEVGSGDYRFRGPRNLPPTDDPVAGDLHALRFEQFTHPDGCRKHDCPKAVPGCRRPGGPECGLAAASQDTPDQPRPAGTAQSARNGPVGSGPSPGNRSDDLTDRLPQLAEIGLLHHFFRIVQSTAIRRLKIPANRFEPTFPENPRAADTHTAR</sequence>
<dbReference type="Gene3D" id="2.60.120.260">
    <property type="entry name" value="Galactose-binding domain-like"/>
    <property type="match status" value="3"/>
</dbReference>
<feature type="region of interest" description="Disordered" evidence="4">
    <location>
        <begin position="52"/>
        <end position="140"/>
    </location>
</feature>
<accession>A0AAD2HE95</accession>
<feature type="compositionally biased region" description="Basic and acidic residues" evidence="4">
    <location>
        <begin position="125"/>
        <end position="140"/>
    </location>
</feature>
<dbReference type="Proteomes" id="UP001295794">
    <property type="component" value="Unassembled WGS sequence"/>
</dbReference>
<dbReference type="InterPro" id="IPR035398">
    <property type="entry name" value="Bac_rhamnosid_C"/>
</dbReference>
<feature type="compositionally biased region" description="Low complexity" evidence="4">
    <location>
        <begin position="839"/>
        <end position="851"/>
    </location>
</feature>
<evidence type="ECO:0000313" key="11">
    <source>
        <dbReference type="Proteomes" id="UP001295794"/>
    </source>
</evidence>
<dbReference type="Pfam" id="PF08531">
    <property type="entry name" value="Bac_rhamnosid_N"/>
    <property type="match status" value="1"/>
</dbReference>
<dbReference type="AlphaFoldDB" id="A0AAD2HE95"/>
<evidence type="ECO:0000256" key="5">
    <source>
        <dbReference type="SAM" id="SignalP"/>
    </source>
</evidence>
<reference evidence="10" key="1">
    <citation type="submission" date="2023-11" db="EMBL/GenBank/DDBJ databases">
        <authorList>
            <person name="De Vega J J."/>
            <person name="De Vega J J."/>
        </authorList>
    </citation>
    <scope>NUCLEOTIDE SEQUENCE</scope>
</reference>
<feature type="compositionally biased region" description="Polar residues" evidence="4">
    <location>
        <begin position="112"/>
        <end position="124"/>
    </location>
</feature>
<dbReference type="InterPro" id="IPR013737">
    <property type="entry name" value="Bac_rhamnosid_N"/>
</dbReference>
<comment type="catalytic activity">
    <reaction evidence="1">
        <text>Hydrolysis of terminal non-reducing alpha-L-rhamnose residues in alpha-L-rhamnosides.</text>
        <dbReference type="EC" id="3.2.1.40"/>
    </reaction>
</comment>
<keyword evidence="11" id="KW-1185">Reference proteome</keyword>
<evidence type="ECO:0000313" key="10">
    <source>
        <dbReference type="EMBL" id="CAK5273346.1"/>
    </source>
</evidence>
<evidence type="ECO:0000259" key="8">
    <source>
        <dbReference type="Pfam" id="PF17389"/>
    </source>
</evidence>
<dbReference type="InterPro" id="IPR008902">
    <property type="entry name" value="Rhamnosid_concanavalin"/>
</dbReference>
<evidence type="ECO:0000259" key="6">
    <source>
        <dbReference type="Pfam" id="PF05592"/>
    </source>
</evidence>
<evidence type="ECO:0000259" key="7">
    <source>
        <dbReference type="Pfam" id="PF08531"/>
    </source>
</evidence>
<dbReference type="PROSITE" id="PS51257">
    <property type="entry name" value="PROKAR_LIPOPROTEIN"/>
    <property type="match status" value="1"/>
</dbReference>
<dbReference type="EC" id="3.2.1.40" evidence="2"/>
<feature type="domain" description="Bacterial alpha-L-rhamnosidase N-terminal" evidence="7">
    <location>
        <begin position="154"/>
        <end position="302"/>
    </location>
</feature>